<dbReference type="Pfam" id="PF14403">
    <property type="entry name" value="CP_ATPgrasp_2"/>
    <property type="match status" value="1"/>
</dbReference>
<proteinExistence type="predicted"/>
<dbReference type="OrthoDB" id="9804079at2"/>
<dbReference type="PANTHER" id="PTHR34595">
    <property type="entry name" value="BLR5612 PROTEIN"/>
    <property type="match status" value="1"/>
</dbReference>
<dbReference type="AlphaFoldDB" id="A0A191UID1"/>
<dbReference type="SUPFAM" id="SSF56059">
    <property type="entry name" value="Glutathione synthetase ATP-binding domain-like"/>
    <property type="match status" value="1"/>
</dbReference>
<dbReference type="RefSeq" id="WP_068949756.1">
    <property type="nucleotide sequence ID" value="NZ_CP015922.1"/>
</dbReference>
<accession>A0A191UID1</accession>
<evidence type="ECO:0000259" key="2">
    <source>
        <dbReference type="Pfam" id="PF14403"/>
    </source>
</evidence>
<evidence type="ECO:0000259" key="1">
    <source>
        <dbReference type="Pfam" id="PF04168"/>
    </source>
</evidence>
<dbReference type="STRING" id="1743168.A8O14_06625"/>
<evidence type="ECO:0000313" key="3">
    <source>
        <dbReference type="EMBL" id="ANJ00764.1"/>
    </source>
</evidence>
<dbReference type="EMBL" id="CP015922">
    <property type="protein sequence ID" value="ANJ00764.1"/>
    <property type="molecule type" value="Genomic_DNA"/>
</dbReference>
<dbReference type="Gene3D" id="3.40.50.11290">
    <property type="match status" value="1"/>
</dbReference>
<dbReference type="KEGG" id="pwu:A8O14_06625"/>
<evidence type="ECO:0000313" key="4">
    <source>
        <dbReference type="Proteomes" id="UP000078463"/>
    </source>
</evidence>
<sequence>MDSTQANPLKSTANPPLVDEIARLAPKAKEGHFDELRGNASSLLPHWKTFFEQLEPSGLSDLDQRTLELNRQVQDNGITYNVYADEFGPQRPWSVDLFPLIISPESWQEIQSGVLQRAKLLEGIIKDIYGSQTLLKEGLIPPALIHGHPGYLRSMYGANFHQRKHLHIIAFDLARAPDGKWSVLSQRTQAPSGLGYLLENRNLIARQFPKAYEQMHIAPLANAYRDLIDALKLESPAGPNAHIALLTPGPYNETYFEHAYLARYLGLTLVEGGDLTVRDQKVYLKTVRGLEPVDILLKRLDDEFLDPLELRADSTLGVPGLLQAIRAGNVILANAPGSAFLESPALLGFLPAISERLLGEKIQLPAMDTWWCGERAALDAAIPNLGHSAIKPTYPNGSGHQNYESALGCDLTQAQLDEWVGRITRQPDEHTVQTYIPLAQMPTWLNAFNLNDASLIEPHSYMLRVFALSNGPDSWQVLPGGLARIAGNDSGIASMQRGGSSADVWVQSHQTTLDSEVHPQQALQPKELVMRKRMVTSRAAENLYWFGRYTERSENILRLAKLYLENINSEYIPSRSLWTWLEHLCHQYGLVPEGVPSNFDQGDIRHRIFERTLINSLNGNEGVTSVGFNLNAMKRTASNVRERLSTEQWSTINHCIEHFEKDCLKATTFHDFSSSLAIDALKQASSSLAAITGAQTDRMTRDDGWQLLSIGRHIERLSFLTTVLDSAIEMGLLFNPNTDSSGYTALLNLFDSTITFHAQHQQSREIAPLVSLLVLDDENPRSLAWVSKALRARLSKLAGTERNNPDELTRSVTNLQDYDLLKLSRADGFGNFSELRNCLHAVSQSAWNISDEISARYFNLIHANEYSVQT</sequence>
<protein>
    <submittedName>
        <fullName evidence="3">A circularly permuted ATPgrasp family protein</fullName>
    </submittedName>
</protein>
<dbReference type="InterPro" id="IPR051680">
    <property type="entry name" value="ATP-dep_Glu-Cys_Ligase-2"/>
</dbReference>
<name>A0A191UID1_9BURK</name>
<dbReference type="PANTHER" id="PTHR34595:SF2">
    <property type="entry name" value="BLR2978 PROTEIN"/>
    <property type="match status" value="1"/>
</dbReference>
<reference evidence="4" key="1">
    <citation type="submission" date="2016-05" db="EMBL/GenBank/DDBJ databases">
        <title>Polynucleobacter sp. QLW-P1FAT50C-4 genome.</title>
        <authorList>
            <person name="Hahn M.W."/>
        </authorList>
    </citation>
    <scope>NUCLEOTIDE SEQUENCE [LARGE SCALE GENOMIC DNA]</scope>
    <source>
        <strain evidence="4">QLW-P1FAT50C-4</strain>
    </source>
</reference>
<feature type="domain" description="DUF403" evidence="1">
    <location>
        <begin position="536"/>
        <end position="858"/>
    </location>
</feature>
<dbReference type="Pfam" id="PF04168">
    <property type="entry name" value="Alpha-E"/>
    <property type="match status" value="1"/>
</dbReference>
<dbReference type="InterPro" id="IPR007296">
    <property type="entry name" value="DUF403"/>
</dbReference>
<feature type="domain" description="Circularly permuted ATP-grasp type 2" evidence="2">
    <location>
        <begin position="99"/>
        <end position="486"/>
    </location>
</feature>
<dbReference type="InterPro" id="IPR025841">
    <property type="entry name" value="CP_ATPgrasp_2"/>
</dbReference>
<organism evidence="3 4">
    <name type="scientific">Polynucleobacter wuianus</name>
    <dbReference type="NCBI Taxonomy" id="1743168"/>
    <lineage>
        <taxon>Bacteria</taxon>
        <taxon>Pseudomonadati</taxon>
        <taxon>Pseudomonadota</taxon>
        <taxon>Betaproteobacteria</taxon>
        <taxon>Burkholderiales</taxon>
        <taxon>Burkholderiaceae</taxon>
        <taxon>Polynucleobacter</taxon>
    </lineage>
</organism>
<keyword evidence="4" id="KW-1185">Reference proteome</keyword>
<gene>
    <name evidence="3" type="ORF">A8O14_06625</name>
</gene>
<dbReference type="Proteomes" id="UP000078463">
    <property type="component" value="Chromosome"/>
</dbReference>